<evidence type="ECO:0000313" key="2">
    <source>
        <dbReference type="Proteomes" id="UP000239388"/>
    </source>
</evidence>
<sequence>MYRDKDYLLTAEGLIFNVLGDQHPSGQVTAGLKYAQGQKWLDTYAAALAFLQKEYPQFATDRIVVPVDKIERHLKPLERTRQLQADRDNQPPLLSRALDLIEILAKHCEVPSSEIGLTDSLLWGEGNDNSDIDLAIYGQTIITQFLAKEKDLFQFDDIERIDPAHIQRPPAIDDYTFQIIANRKANQGTYKGTRFTIRGVLTDEEILFETERTSPFQATEPMTLEWEMEITGREECLLYPIAYETKEGISLVTYHIGYEMGFQPGDKVHVAGTMETSGQMQRVLVGSLGGRKEYIRLAT</sequence>
<dbReference type="AlphaFoldDB" id="A0A2S8G165"/>
<evidence type="ECO:0008006" key="3">
    <source>
        <dbReference type="Google" id="ProtNLM"/>
    </source>
</evidence>
<dbReference type="OrthoDB" id="253869at2"/>
<accession>A0A2S8G165</accession>
<evidence type="ECO:0000313" key="1">
    <source>
        <dbReference type="EMBL" id="PQO38183.1"/>
    </source>
</evidence>
<reference evidence="1 2" key="1">
    <citation type="submission" date="2018-02" db="EMBL/GenBank/DDBJ databases">
        <title>Comparative genomes isolates from brazilian mangrove.</title>
        <authorList>
            <person name="Araujo J.E."/>
            <person name="Taketani R.G."/>
            <person name="Silva M.C.P."/>
            <person name="Loureco M.V."/>
            <person name="Andreote F.D."/>
        </authorList>
    </citation>
    <scope>NUCLEOTIDE SEQUENCE [LARGE SCALE GENOMIC DNA]</scope>
    <source>
        <strain evidence="1 2">NAP PRIS-MGV</strain>
    </source>
</reference>
<name>A0A2S8G165_9BACT</name>
<comment type="caution">
    <text evidence="1">The sequence shown here is derived from an EMBL/GenBank/DDBJ whole genome shotgun (WGS) entry which is preliminary data.</text>
</comment>
<proteinExistence type="predicted"/>
<organism evidence="1 2">
    <name type="scientific">Blastopirellula marina</name>
    <dbReference type="NCBI Taxonomy" id="124"/>
    <lineage>
        <taxon>Bacteria</taxon>
        <taxon>Pseudomonadati</taxon>
        <taxon>Planctomycetota</taxon>
        <taxon>Planctomycetia</taxon>
        <taxon>Pirellulales</taxon>
        <taxon>Pirellulaceae</taxon>
        <taxon>Blastopirellula</taxon>
    </lineage>
</organism>
<protein>
    <recommendedName>
        <fullName evidence="3">Polymerase nucleotidyl transferase domain-containing protein</fullName>
    </recommendedName>
</protein>
<dbReference type="Proteomes" id="UP000239388">
    <property type="component" value="Unassembled WGS sequence"/>
</dbReference>
<dbReference type="EMBL" id="PUIB01000011">
    <property type="protein sequence ID" value="PQO38183.1"/>
    <property type="molecule type" value="Genomic_DNA"/>
</dbReference>
<gene>
    <name evidence="1" type="ORF">C5Y98_08900</name>
</gene>
<dbReference type="RefSeq" id="WP_105353392.1">
    <property type="nucleotide sequence ID" value="NZ_PUIB01000011.1"/>
</dbReference>